<dbReference type="PANTHER" id="PTHR48090">
    <property type="entry name" value="UNDECAPRENYL-PHOSPHATE 4-DEOXY-4-FORMAMIDO-L-ARABINOSE TRANSFERASE-RELATED"/>
    <property type="match status" value="1"/>
</dbReference>
<dbReference type="CDD" id="cd04179">
    <property type="entry name" value="DPM_DPG-synthase_like"/>
    <property type="match status" value="1"/>
</dbReference>
<dbReference type="Pfam" id="PF00535">
    <property type="entry name" value="Glycos_transf_2"/>
    <property type="match status" value="1"/>
</dbReference>
<gene>
    <name evidence="2" type="ORF">JF888_03785</name>
</gene>
<proteinExistence type="predicted"/>
<evidence type="ECO:0000313" key="3">
    <source>
        <dbReference type="Proteomes" id="UP000620075"/>
    </source>
</evidence>
<dbReference type="InterPro" id="IPR001173">
    <property type="entry name" value="Glyco_trans_2-like"/>
</dbReference>
<comment type="caution">
    <text evidence="2">The sequence shown here is derived from an EMBL/GenBank/DDBJ whole genome shotgun (WGS) entry which is preliminary data.</text>
</comment>
<dbReference type="RefSeq" id="WP_338176735.1">
    <property type="nucleotide sequence ID" value="NZ_JAEKNQ010000019.1"/>
</dbReference>
<dbReference type="Proteomes" id="UP000620075">
    <property type="component" value="Unassembled WGS sequence"/>
</dbReference>
<evidence type="ECO:0000259" key="1">
    <source>
        <dbReference type="Pfam" id="PF00535"/>
    </source>
</evidence>
<organism evidence="2 3">
    <name type="scientific">Candidatus Dormiibacter inghamiae</name>
    <dbReference type="NCBI Taxonomy" id="3127013"/>
    <lineage>
        <taxon>Bacteria</taxon>
        <taxon>Bacillati</taxon>
        <taxon>Candidatus Dormiibacterota</taxon>
        <taxon>Candidatus Dormibacteria</taxon>
        <taxon>Candidatus Dormibacterales</taxon>
        <taxon>Candidatus Dormibacteraceae</taxon>
        <taxon>Candidatus Dormiibacter</taxon>
    </lineage>
</organism>
<feature type="domain" description="Glycosyltransferase 2-like" evidence="1">
    <location>
        <begin position="7"/>
        <end position="162"/>
    </location>
</feature>
<reference evidence="2 3" key="1">
    <citation type="submission" date="2020-10" db="EMBL/GenBank/DDBJ databases">
        <title>Ca. Dormibacterota MAGs.</title>
        <authorList>
            <person name="Montgomery K."/>
        </authorList>
    </citation>
    <scope>NUCLEOTIDE SEQUENCE [LARGE SCALE GENOMIC DNA]</scope>
    <source>
        <strain evidence="2">SC8811_S16_3</strain>
    </source>
</reference>
<dbReference type="PANTHER" id="PTHR48090:SF7">
    <property type="entry name" value="RFBJ PROTEIN"/>
    <property type="match status" value="1"/>
</dbReference>
<dbReference type="SUPFAM" id="SSF53448">
    <property type="entry name" value="Nucleotide-diphospho-sugar transferases"/>
    <property type="match status" value="1"/>
</dbReference>
<protein>
    <submittedName>
        <fullName evidence="2">Glycosyltransferase family 2 protein</fullName>
    </submittedName>
</protein>
<dbReference type="InterPro" id="IPR050256">
    <property type="entry name" value="Glycosyltransferase_2"/>
</dbReference>
<dbReference type="Gene3D" id="3.90.550.10">
    <property type="entry name" value="Spore Coat Polysaccharide Biosynthesis Protein SpsA, Chain A"/>
    <property type="match status" value="1"/>
</dbReference>
<dbReference type="AlphaFoldDB" id="A0A934K980"/>
<dbReference type="InterPro" id="IPR029044">
    <property type="entry name" value="Nucleotide-diphossugar_trans"/>
</dbReference>
<name>A0A934K980_9BACT</name>
<accession>A0A934K980</accession>
<dbReference type="EMBL" id="JAEKNQ010000019">
    <property type="protein sequence ID" value="MBJ7602304.1"/>
    <property type="molecule type" value="Genomic_DNA"/>
</dbReference>
<evidence type="ECO:0000313" key="2">
    <source>
        <dbReference type="EMBL" id="MBJ7602304.1"/>
    </source>
</evidence>
<sequence>MTTTVVAIIPALNEEDAIDGVVRRLLAELPQLTTVLVVDNGSTDRTGVRAAEAGAQVVSEPRRGYGRACLAGVRAARGADVVLLLDGDGADDTSEARTVLEPLLAGRADLSVGARVAADREAGSMTTQQLLGNRLAAAILRRKYGLAVSDPGPMRAIRREALLAMAMSEMSYGWTIEMTAKAARLGLRYVEVPVAYRRRAGRSKVGGTFRGSVGAGISILRSLWRYRNWGPAGTA</sequence>